<dbReference type="Gene3D" id="3.40.50.150">
    <property type="entry name" value="Vaccinia Virus protein VP39"/>
    <property type="match status" value="1"/>
</dbReference>
<keyword evidence="4" id="KW-0963">Cytoplasm</keyword>
<keyword evidence="7" id="KW-0949">S-adenosyl-L-methionine</keyword>
<keyword evidence="5 8" id="KW-0489">Methyltransferase</keyword>
<organism evidence="8 9">
    <name type="scientific">Symbiodinium microadriaticum</name>
    <name type="common">Dinoflagellate</name>
    <name type="synonym">Zooxanthella microadriatica</name>
    <dbReference type="NCBI Taxonomy" id="2951"/>
    <lineage>
        <taxon>Eukaryota</taxon>
        <taxon>Sar</taxon>
        <taxon>Alveolata</taxon>
        <taxon>Dinophyceae</taxon>
        <taxon>Suessiales</taxon>
        <taxon>Symbiodiniaceae</taxon>
        <taxon>Symbiodinium</taxon>
    </lineage>
</organism>
<evidence type="ECO:0000256" key="2">
    <source>
        <dbReference type="ARBA" id="ARBA00005369"/>
    </source>
</evidence>
<dbReference type="GO" id="GO:0005737">
    <property type="term" value="C:cytoplasm"/>
    <property type="evidence" value="ECO:0007669"/>
    <property type="project" value="UniProtKB-SubCell"/>
</dbReference>
<evidence type="ECO:0000256" key="4">
    <source>
        <dbReference type="ARBA" id="ARBA00022490"/>
    </source>
</evidence>
<accession>A0A1Q9DFS5</accession>
<dbReference type="GO" id="GO:0004719">
    <property type="term" value="F:protein-L-isoaspartate (D-aspartate) O-methyltransferase activity"/>
    <property type="evidence" value="ECO:0007669"/>
    <property type="project" value="UniProtKB-EC"/>
</dbReference>
<dbReference type="Pfam" id="PF01135">
    <property type="entry name" value="PCMT"/>
    <property type="match status" value="1"/>
</dbReference>
<evidence type="ECO:0000256" key="6">
    <source>
        <dbReference type="ARBA" id="ARBA00022679"/>
    </source>
</evidence>
<reference evidence="8 9" key="1">
    <citation type="submission" date="2016-02" db="EMBL/GenBank/DDBJ databases">
        <title>Genome analysis of coral dinoflagellate symbionts highlights evolutionary adaptations to a symbiotic lifestyle.</title>
        <authorList>
            <person name="Aranda M."/>
            <person name="Li Y."/>
            <person name="Liew Y.J."/>
            <person name="Baumgarten S."/>
            <person name="Simakov O."/>
            <person name="Wilson M."/>
            <person name="Piel J."/>
            <person name="Ashoor H."/>
            <person name="Bougouffa S."/>
            <person name="Bajic V.B."/>
            <person name="Ryu T."/>
            <person name="Ravasi T."/>
            <person name="Bayer T."/>
            <person name="Micklem G."/>
            <person name="Kim H."/>
            <person name="Bhak J."/>
            <person name="Lajeunesse T.C."/>
            <person name="Voolstra C.R."/>
        </authorList>
    </citation>
    <scope>NUCLEOTIDE SEQUENCE [LARGE SCALE GENOMIC DNA]</scope>
    <source>
        <strain evidence="8 9">CCMP2467</strain>
    </source>
</reference>
<protein>
    <recommendedName>
        <fullName evidence="3">protein-L-isoaspartate(D-aspartate) O-methyltransferase</fullName>
        <ecNumber evidence="3">2.1.1.77</ecNumber>
    </recommendedName>
</protein>
<evidence type="ECO:0000256" key="3">
    <source>
        <dbReference type="ARBA" id="ARBA00011890"/>
    </source>
</evidence>
<dbReference type="InterPro" id="IPR000682">
    <property type="entry name" value="PCMT"/>
</dbReference>
<comment type="similarity">
    <text evidence="2">Belongs to the methyltransferase superfamily. L-isoaspartyl/D-aspartyl protein methyltransferase family.</text>
</comment>
<dbReference type="SUPFAM" id="SSF53335">
    <property type="entry name" value="S-adenosyl-L-methionine-dependent methyltransferases"/>
    <property type="match status" value="1"/>
</dbReference>
<dbReference type="PANTHER" id="PTHR11579">
    <property type="entry name" value="PROTEIN-L-ISOASPARTATE O-METHYLTRANSFERASE"/>
    <property type="match status" value="1"/>
</dbReference>
<evidence type="ECO:0000313" key="8">
    <source>
        <dbReference type="EMBL" id="OLP94023.1"/>
    </source>
</evidence>
<dbReference type="GO" id="GO:0032259">
    <property type="term" value="P:methylation"/>
    <property type="evidence" value="ECO:0007669"/>
    <property type="project" value="UniProtKB-KW"/>
</dbReference>
<dbReference type="PANTHER" id="PTHR11579:SF0">
    <property type="entry name" value="PROTEIN-L-ISOASPARTATE(D-ASPARTATE) O-METHYLTRANSFERASE"/>
    <property type="match status" value="1"/>
</dbReference>
<gene>
    <name evidence="8" type="primary">Pcmt1</name>
    <name evidence="8" type="ORF">AK812_SmicGene23981</name>
</gene>
<keyword evidence="6 8" id="KW-0808">Transferase</keyword>
<sequence>MGSRAPAAEVPEEEAPVCRFCGVRLSTADSHEELTELLFRHGVLRSAKAVEAYGAVDRADFIPEDGDAYLDAAAVLGRTGAQVSAPHVHAAALELVQDKIASVHEELRILDLGSGSGCMAAMLAHLVLGHGRVLGLEHIKELADESVLNVAKNHKALLADGTLELRCQDARTLTEDENRFHIVHCGAALEGPEPWLLKLLHPGGRAVAPIGTADTPQWLSSIDVSEEGEPVVEKHLRVLYVPMTSEEDQRSRGAAWEDVVARCVRNSADLPPLDRP</sequence>
<proteinExistence type="inferred from homology"/>
<dbReference type="OMA" id="RIICADA"/>
<dbReference type="EMBL" id="LSRX01000561">
    <property type="protein sequence ID" value="OLP94023.1"/>
    <property type="molecule type" value="Genomic_DNA"/>
</dbReference>
<evidence type="ECO:0000256" key="7">
    <source>
        <dbReference type="ARBA" id="ARBA00022691"/>
    </source>
</evidence>
<keyword evidence="9" id="KW-1185">Reference proteome</keyword>
<dbReference type="EC" id="2.1.1.77" evidence="3"/>
<evidence type="ECO:0000313" key="9">
    <source>
        <dbReference type="Proteomes" id="UP000186817"/>
    </source>
</evidence>
<comment type="subcellular location">
    <subcellularLocation>
        <location evidence="1">Cytoplasm</location>
    </subcellularLocation>
</comment>
<name>A0A1Q9DFS5_SYMMI</name>
<dbReference type="Proteomes" id="UP000186817">
    <property type="component" value="Unassembled WGS sequence"/>
</dbReference>
<dbReference type="OrthoDB" id="73890at2759"/>
<dbReference type="InterPro" id="IPR029063">
    <property type="entry name" value="SAM-dependent_MTases_sf"/>
</dbReference>
<dbReference type="AlphaFoldDB" id="A0A1Q9DFS5"/>
<comment type="caution">
    <text evidence="8">The sequence shown here is derived from an EMBL/GenBank/DDBJ whole genome shotgun (WGS) entry which is preliminary data.</text>
</comment>
<dbReference type="CDD" id="cd02440">
    <property type="entry name" value="AdoMet_MTases"/>
    <property type="match status" value="1"/>
</dbReference>
<evidence type="ECO:0000256" key="1">
    <source>
        <dbReference type="ARBA" id="ARBA00004496"/>
    </source>
</evidence>
<evidence type="ECO:0000256" key="5">
    <source>
        <dbReference type="ARBA" id="ARBA00022603"/>
    </source>
</evidence>